<feature type="transmembrane region" description="Helical" evidence="1">
    <location>
        <begin position="30"/>
        <end position="57"/>
    </location>
</feature>
<keyword evidence="1" id="KW-0472">Membrane</keyword>
<protein>
    <submittedName>
        <fullName evidence="2">CAAX protease self-immunity</fullName>
    </submittedName>
</protein>
<feature type="transmembrane region" description="Helical" evidence="1">
    <location>
        <begin position="109"/>
        <end position="126"/>
    </location>
</feature>
<dbReference type="GO" id="GO:0008233">
    <property type="term" value="F:peptidase activity"/>
    <property type="evidence" value="ECO:0007669"/>
    <property type="project" value="UniProtKB-KW"/>
</dbReference>
<keyword evidence="2" id="KW-0645">Protease</keyword>
<name>A0AB38CCQ1_9BURK</name>
<organism evidence="2 3">
    <name type="scientific">Janthinobacterium lividum</name>
    <dbReference type="NCBI Taxonomy" id="29581"/>
    <lineage>
        <taxon>Bacteria</taxon>
        <taxon>Pseudomonadati</taxon>
        <taxon>Pseudomonadota</taxon>
        <taxon>Betaproteobacteria</taxon>
        <taxon>Burkholderiales</taxon>
        <taxon>Oxalobacteraceae</taxon>
        <taxon>Janthinobacterium</taxon>
    </lineage>
</organism>
<dbReference type="GO" id="GO:0006508">
    <property type="term" value="P:proteolysis"/>
    <property type="evidence" value="ECO:0007669"/>
    <property type="project" value="UniProtKB-KW"/>
</dbReference>
<gene>
    <name evidence="2" type="ORF">SAMN03097694_4250</name>
</gene>
<keyword evidence="1" id="KW-1133">Transmembrane helix</keyword>
<feature type="transmembrane region" description="Helical" evidence="1">
    <location>
        <begin position="158"/>
        <end position="181"/>
    </location>
</feature>
<evidence type="ECO:0000256" key="1">
    <source>
        <dbReference type="SAM" id="Phobius"/>
    </source>
</evidence>
<evidence type="ECO:0000313" key="3">
    <source>
        <dbReference type="Proteomes" id="UP000182489"/>
    </source>
</evidence>
<proteinExistence type="predicted"/>
<feature type="transmembrane region" description="Helical" evidence="1">
    <location>
        <begin position="77"/>
        <end position="97"/>
    </location>
</feature>
<sequence length="185" mass="19510">MLKTLNLPTLQFLVSLAALRARMAARPMRCAMYLGLCAGAVNCLICILMLLAALALFSSEQLGGSASASLKGASMTTIFWTVVVWAPLFETIIGQWLPLEVLRRYRGRTGYSLLASAALFSLLHVMGGSGILHASMTFIAGGFFAASYLTARSMGVAPAYVAAATAHACSNGLLLCLSLLFPGLE</sequence>
<comment type="caution">
    <text evidence="2">The sequence shown here is derived from an EMBL/GenBank/DDBJ whole genome shotgun (WGS) entry which is preliminary data.</text>
</comment>
<keyword evidence="2" id="KW-0378">Hydrolase</keyword>
<dbReference type="Proteomes" id="UP000182489">
    <property type="component" value="Unassembled WGS sequence"/>
</dbReference>
<reference evidence="2 3" key="1">
    <citation type="submission" date="2016-11" db="EMBL/GenBank/DDBJ databases">
        <authorList>
            <person name="Varghese N."/>
            <person name="Submissions S."/>
        </authorList>
    </citation>
    <scope>NUCLEOTIDE SEQUENCE [LARGE SCALE GENOMIC DNA]</scope>
    <source>
        <strain evidence="2 3">NFR18</strain>
    </source>
</reference>
<dbReference type="AlphaFoldDB" id="A0AB38CCQ1"/>
<accession>A0AB38CCQ1</accession>
<evidence type="ECO:0000313" key="2">
    <source>
        <dbReference type="EMBL" id="SFY03896.1"/>
    </source>
</evidence>
<keyword evidence="1" id="KW-0812">Transmembrane</keyword>
<dbReference type="EMBL" id="FPKH01000005">
    <property type="protein sequence ID" value="SFY03896.1"/>
    <property type="molecule type" value="Genomic_DNA"/>
</dbReference>